<accession>A0AAV4KE94</accession>
<dbReference type="Gene3D" id="3.90.79.40">
    <property type="entry name" value="EvaA sugar 2,3-dehydratase subunit"/>
    <property type="match status" value="2"/>
</dbReference>
<feature type="compositionally biased region" description="Basic and acidic residues" evidence="1">
    <location>
        <begin position="1"/>
        <end position="10"/>
    </location>
</feature>
<proteinExistence type="predicted"/>
<gene>
    <name evidence="3" type="ORF">GCM10010497_18700</name>
</gene>
<protein>
    <submittedName>
        <fullName evidence="3">NDP-hexose 2,3-dehydratase</fullName>
    </submittedName>
</protein>
<comment type="caution">
    <text evidence="3">The sequence shown here is derived from an EMBL/GenBank/DDBJ whole genome shotgun (WGS) entry which is preliminary data.</text>
</comment>
<sequence>MENPTERPEEAPVNAPLPAPHPGARGSRADIARRIDDSARLRSTGPLGDLSDFPDWFAEHARRAYTKVERVGLDELDGWVTDPATGDLRHHTGRFFTVHGVEVEHPGAPVPRWTQPIILQPEIGILGLLVSRIDGVLHALVQAKVEPGNANGLQVSPTVQATRSNYTRVHRGRAVPYVEHFLDAHRRPGVLADVRQSEQGSWFHRKRNRNMVVELPEPVEAREGHRWLTIGQIHELLGREDVVNMDMRTVLSCLPFTGPGTDADDDPDPFRRALRRSGDPAADSLHTMEEILGWITDRRAGEDLTVGRIPLDALTGWTRDKDRIRHDDGAFFDVIGVRVEAGGREVRHWYQPMIAPAGRGVIAFLVRRIEGVLHVLVHARVEPGFTDVVELGPTVQCVPESYAGLPDGSLPRFLDTVLDADPGAVRYDTVLSEEGGRFHRALNRYLVVEAPDGQDTASPAHRWVTLHQLSELLRHSHYVNVQARSLIACLHSLYHAG</sequence>
<feature type="domain" description="dTDP-4-dehydro-6-deoxy-alpha-D-glucopyranose 2,3-dehydratase" evidence="2">
    <location>
        <begin position="52"/>
        <end position="254"/>
    </location>
</feature>
<name>A0AAV4KE94_9ACTN</name>
<evidence type="ECO:0000259" key="2">
    <source>
        <dbReference type="Pfam" id="PF03559"/>
    </source>
</evidence>
<dbReference type="EMBL" id="BMSJ01000002">
    <property type="protein sequence ID" value="GGR16633.1"/>
    <property type="molecule type" value="Genomic_DNA"/>
</dbReference>
<feature type="domain" description="dTDP-4-dehydro-6-deoxy-alpha-D-glucopyranose 2,3-dehydratase" evidence="2">
    <location>
        <begin position="289"/>
        <end position="490"/>
    </location>
</feature>
<evidence type="ECO:0000313" key="4">
    <source>
        <dbReference type="Proteomes" id="UP000642014"/>
    </source>
</evidence>
<evidence type="ECO:0000313" key="3">
    <source>
        <dbReference type="EMBL" id="GGR16633.1"/>
    </source>
</evidence>
<dbReference type="GO" id="GO:0016829">
    <property type="term" value="F:lyase activity"/>
    <property type="evidence" value="ECO:0007669"/>
    <property type="project" value="InterPro"/>
</dbReference>
<reference evidence="3 4" key="1">
    <citation type="journal article" date="2014" name="Int. J. Syst. Evol. Microbiol.">
        <title>Complete genome sequence of Corynebacterium casei LMG S-19264T (=DSM 44701T), isolated from a smear-ripened cheese.</title>
        <authorList>
            <consortium name="US DOE Joint Genome Institute (JGI-PGF)"/>
            <person name="Walter F."/>
            <person name="Albersmeier A."/>
            <person name="Kalinowski J."/>
            <person name="Ruckert C."/>
        </authorList>
    </citation>
    <scope>NUCLEOTIDE SEQUENCE [LARGE SCALE GENOMIC DNA]</scope>
    <source>
        <strain evidence="3 4">JCM 4205</strain>
    </source>
</reference>
<evidence type="ECO:0000256" key="1">
    <source>
        <dbReference type="SAM" id="MobiDB-lite"/>
    </source>
</evidence>
<dbReference type="AlphaFoldDB" id="A0AAV4KE94"/>
<feature type="region of interest" description="Disordered" evidence="1">
    <location>
        <begin position="1"/>
        <end position="30"/>
    </location>
</feature>
<dbReference type="InterPro" id="IPR005212">
    <property type="entry name" value="EvaA-like"/>
</dbReference>
<dbReference type="InterPro" id="IPR038153">
    <property type="entry name" value="EvaA-like_sf"/>
</dbReference>
<dbReference type="Pfam" id="PF03559">
    <property type="entry name" value="Hexose_dehydrat"/>
    <property type="match status" value="2"/>
</dbReference>
<dbReference type="Proteomes" id="UP000642014">
    <property type="component" value="Unassembled WGS sequence"/>
</dbReference>
<organism evidence="3 4">
    <name type="scientific">Streptomyces cinereoruber</name>
    <dbReference type="NCBI Taxonomy" id="67260"/>
    <lineage>
        <taxon>Bacteria</taxon>
        <taxon>Bacillati</taxon>
        <taxon>Actinomycetota</taxon>
        <taxon>Actinomycetes</taxon>
        <taxon>Kitasatosporales</taxon>
        <taxon>Streptomycetaceae</taxon>
        <taxon>Streptomyces</taxon>
    </lineage>
</organism>